<reference evidence="6" key="1">
    <citation type="submission" date="2020-12" db="EMBL/GenBank/DDBJ databases">
        <title>Bacterial taxonomy.</title>
        <authorList>
            <person name="Pan X."/>
        </authorList>
    </citation>
    <scope>NUCLEOTIDE SEQUENCE</scope>
    <source>
        <strain evidence="6">B2012</strain>
    </source>
</reference>
<evidence type="ECO:0000256" key="2">
    <source>
        <dbReference type="ARBA" id="ARBA00010742"/>
    </source>
</evidence>
<dbReference type="GO" id="GO:0042918">
    <property type="term" value="P:alkanesulfonate transmembrane transport"/>
    <property type="evidence" value="ECO:0007669"/>
    <property type="project" value="TreeGrafter"/>
</dbReference>
<evidence type="ECO:0000256" key="1">
    <source>
        <dbReference type="ARBA" id="ARBA00004418"/>
    </source>
</evidence>
<dbReference type="AlphaFoldDB" id="A0A934IL54"/>
<accession>A0A934IL54</accession>
<dbReference type="RefSeq" id="WP_198882874.1">
    <property type="nucleotide sequence ID" value="NZ_JAEKJA010000011.1"/>
</dbReference>
<dbReference type="Proteomes" id="UP000609531">
    <property type="component" value="Unassembled WGS sequence"/>
</dbReference>
<evidence type="ECO:0000313" key="7">
    <source>
        <dbReference type="Proteomes" id="UP000609531"/>
    </source>
</evidence>
<dbReference type="GO" id="GO:0042597">
    <property type="term" value="C:periplasmic space"/>
    <property type="evidence" value="ECO:0007669"/>
    <property type="project" value="UniProtKB-SubCell"/>
</dbReference>
<keyword evidence="7" id="KW-1185">Reference proteome</keyword>
<sequence length="319" mass="33783">MSVTATLRTFTCATLVLAAAAAPALGQTKIKAGVAAFSEALAPVYAADKKGYFADAGIEVEMLNFKGGGATVQALVGGSIEACLCAADHVLRLSARGMPAQILAGFDEHHSYALLADGDAPYESLEDLKGKRIAITSPGSLTDNTLRYMIGQAGLDPDMDFTIIAGGNSQSRRAAMQTDQVDAAMFINNDVVDLMQTPGAYKIVEDFREMSYPAFTWIVLKSWIEENPDTAKALAGALGKAIADLKADPEFAKEIIAEMYPNFSPELVAAIAESMTTRMPEGGIVSQASFDTINDLLPTMDTSLSPVPLDEAFDPSLLQ</sequence>
<feature type="signal peptide" evidence="4">
    <location>
        <begin position="1"/>
        <end position="26"/>
    </location>
</feature>
<evidence type="ECO:0000259" key="5">
    <source>
        <dbReference type="Pfam" id="PF09084"/>
    </source>
</evidence>
<dbReference type="PANTHER" id="PTHR30024">
    <property type="entry name" value="ALIPHATIC SULFONATES-BINDING PROTEIN-RELATED"/>
    <property type="match status" value="1"/>
</dbReference>
<dbReference type="SUPFAM" id="SSF53850">
    <property type="entry name" value="Periplasmic binding protein-like II"/>
    <property type="match status" value="1"/>
</dbReference>
<organism evidence="6 7">
    <name type="scientific">Acuticoccus mangrovi</name>
    <dbReference type="NCBI Taxonomy" id="2796142"/>
    <lineage>
        <taxon>Bacteria</taxon>
        <taxon>Pseudomonadati</taxon>
        <taxon>Pseudomonadota</taxon>
        <taxon>Alphaproteobacteria</taxon>
        <taxon>Hyphomicrobiales</taxon>
        <taxon>Amorphaceae</taxon>
        <taxon>Acuticoccus</taxon>
    </lineage>
</organism>
<name>A0A934IL54_9HYPH</name>
<dbReference type="PANTHER" id="PTHR30024:SF47">
    <property type="entry name" value="TAURINE-BINDING PERIPLASMIC PROTEIN"/>
    <property type="match status" value="1"/>
</dbReference>
<feature type="domain" description="SsuA/THI5-like" evidence="5">
    <location>
        <begin position="41"/>
        <end position="250"/>
    </location>
</feature>
<dbReference type="Gene3D" id="3.40.190.10">
    <property type="entry name" value="Periplasmic binding protein-like II"/>
    <property type="match status" value="2"/>
</dbReference>
<gene>
    <name evidence="6" type="ORF">JCR33_14865</name>
</gene>
<evidence type="ECO:0000313" key="6">
    <source>
        <dbReference type="EMBL" id="MBJ3776986.1"/>
    </source>
</evidence>
<keyword evidence="3 4" id="KW-0732">Signal</keyword>
<comment type="subcellular location">
    <subcellularLocation>
        <location evidence="1">Periplasm</location>
    </subcellularLocation>
</comment>
<feature type="chain" id="PRO_5036702555" evidence="4">
    <location>
        <begin position="27"/>
        <end position="319"/>
    </location>
</feature>
<evidence type="ECO:0000256" key="4">
    <source>
        <dbReference type="SAM" id="SignalP"/>
    </source>
</evidence>
<comment type="caution">
    <text evidence="6">The sequence shown here is derived from an EMBL/GenBank/DDBJ whole genome shotgun (WGS) entry which is preliminary data.</text>
</comment>
<comment type="similarity">
    <text evidence="2">Belongs to the bacterial solute-binding protein SsuA/TauA family.</text>
</comment>
<dbReference type="InterPro" id="IPR015168">
    <property type="entry name" value="SsuA/THI5"/>
</dbReference>
<evidence type="ECO:0000256" key="3">
    <source>
        <dbReference type="ARBA" id="ARBA00022729"/>
    </source>
</evidence>
<proteinExistence type="inferred from homology"/>
<dbReference type="EMBL" id="JAEKJA010000011">
    <property type="protein sequence ID" value="MBJ3776986.1"/>
    <property type="molecule type" value="Genomic_DNA"/>
</dbReference>
<dbReference type="Pfam" id="PF09084">
    <property type="entry name" value="NMT1"/>
    <property type="match status" value="1"/>
</dbReference>
<protein>
    <submittedName>
        <fullName evidence="6">ABC transporter substrate-binding protein</fullName>
    </submittedName>
</protein>